<evidence type="ECO:0000313" key="2">
    <source>
        <dbReference type="Proteomes" id="UP001056120"/>
    </source>
</evidence>
<name>A0ACB9FUP0_9ASTR</name>
<reference evidence="1 2" key="2">
    <citation type="journal article" date="2022" name="Mol. Ecol. Resour.">
        <title>The genomes of chicory, endive, great burdock and yacon provide insights into Asteraceae paleo-polyploidization history and plant inulin production.</title>
        <authorList>
            <person name="Fan W."/>
            <person name="Wang S."/>
            <person name="Wang H."/>
            <person name="Wang A."/>
            <person name="Jiang F."/>
            <person name="Liu H."/>
            <person name="Zhao H."/>
            <person name="Xu D."/>
            <person name="Zhang Y."/>
        </authorList>
    </citation>
    <scope>NUCLEOTIDE SEQUENCE [LARGE SCALE GENOMIC DNA]</scope>
    <source>
        <strain evidence="2">cv. Yunnan</strain>
        <tissue evidence="1">Leaves</tissue>
    </source>
</reference>
<sequence length="156" mass="16971">MDVHSEPKWSGIVVTVVIIGMVSAALGFAAEATSPRLYEVRDKISGDCTYPKSPAQGLGIAALVTLLVFRCYCPKARSRSSRARLCLVSSWVAWLAAMSFYVVGLVMITNQEQVEHYNSFGRGYHVCHVVKPLIFGAGASFGLVTIVLEIIYLVIS</sequence>
<dbReference type="EMBL" id="CM042033">
    <property type="protein sequence ID" value="KAI3774929.1"/>
    <property type="molecule type" value="Genomic_DNA"/>
</dbReference>
<protein>
    <submittedName>
        <fullName evidence="1">Uncharacterized protein</fullName>
    </submittedName>
</protein>
<dbReference type="Proteomes" id="UP001056120">
    <property type="component" value="Linkage Group LG16"/>
</dbReference>
<proteinExistence type="predicted"/>
<reference evidence="2" key="1">
    <citation type="journal article" date="2022" name="Mol. Ecol. Resour.">
        <title>The genomes of chicory, endive, great burdock and yacon provide insights into Asteraceae palaeo-polyploidization history and plant inulin production.</title>
        <authorList>
            <person name="Fan W."/>
            <person name="Wang S."/>
            <person name="Wang H."/>
            <person name="Wang A."/>
            <person name="Jiang F."/>
            <person name="Liu H."/>
            <person name="Zhao H."/>
            <person name="Xu D."/>
            <person name="Zhang Y."/>
        </authorList>
    </citation>
    <scope>NUCLEOTIDE SEQUENCE [LARGE SCALE GENOMIC DNA]</scope>
    <source>
        <strain evidence="2">cv. Yunnan</strain>
    </source>
</reference>
<comment type="caution">
    <text evidence="1">The sequence shown here is derived from an EMBL/GenBank/DDBJ whole genome shotgun (WGS) entry which is preliminary data.</text>
</comment>
<evidence type="ECO:0000313" key="1">
    <source>
        <dbReference type="EMBL" id="KAI3774929.1"/>
    </source>
</evidence>
<organism evidence="1 2">
    <name type="scientific">Smallanthus sonchifolius</name>
    <dbReference type="NCBI Taxonomy" id="185202"/>
    <lineage>
        <taxon>Eukaryota</taxon>
        <taxon>Viridiplantae</taxon>
        <taxon>Streptophyta</taxon>
        <taxon>Embryophyta</taxon>
        <taxon>Tracheophyta</taxon>
        <taxon>Spermatophyta</taxon>
        <taxon>Magnoliopsida</taxon>
        <taxon>eudicotyledons</taxon>
        <taxon>Gunneridae</taxon>
        <taxon>Pentapetalae</taxon>
        <taxon>asterids</taxon>
        <taxon>campanulids</taxon>
        <taxon>Asterales</taxon>
        <taxon>Asteraceae</taxon>
        <taxon>Asteroideae</taxon>
        <taxon>Heliantheae alliance</taxon>
        <taxon>Millerieae</taxon>
        <taxon>Smallanthus</taxon>
    </lineage>
</organism>
<accession>A0ACB9FUP0</accession>
<keyword evidence="2" id="KW-1185">Reference proteome</keyword>
<gene>
    <name evidence="1" type="ORF">L1987_49493</name>
</gene>